<dbReference type="RefSeq" id="WP_271220227.1">
    <property type="nucleotide sequence ID" value="NZ_BAAAVD010000084.1"/>
</dbReference>
<accession>A0A9W6MFA8</accession>
<dbReference type="AlphaFoldDB" id="A0A9W6MFA8"/>
<feature type="compositionally biased region" description="Basic and acidic residues" evidence="1">
    <location>
        <begin position="8"/>
        <end position="23"/>
    </location>
</feature>
<evidence type="ECO:0000256" key="1">
    <source>
        <dbReference type="SAM" id="MobiDB-lite"/>
    </source>
</evidence>
<name>A0A9W6MFA8_9ACTN</name>
<dbReference type="EMBL" id="BSEV01000013">
    <property type="protein sequence ID" value="GLK11875.1"/>
    <property type="molecule type" value="Genomic_DNA"/>
</dbReference>
<comment type="caution">
    <text evidence="2">The sequence shown here is derived from an EMBL/GenBank/DDBJ whole genome shotgun (WGS) entry which is preliminary data.</text>
</comment>
<reference evidence="2" key="1">
    <citation type="journal article" date="2014" name="Int. J. Syst. Evol. Microbiol.">
        <title>Complete genome sequence of Corynebacterium casei LMG S-19264T (=DSM 44701T), isolated from a smear-ripened cheese.</title>
        <authorList>
            <consortium name="US DOE Joint Genome Institute (JGI-PGF)"/>
            <person name="Walter F."/>
            <person name="Albersmeier A."/>
            <person name="Kalinowski J."/>
            <person name="Ruckert C."/>
        </authorList>
    </citation>
    <scope>NUCLEOTIDE SEQUENCE</scope>
    <source>
        <strain evidence="2">VKM Ac-2007</strain>
    </source>
</reference>
<feature type="region of interest" description="Disordered" evidence="1">
    <location>
        <begin position="1"/>
        <end position="48"/>
    </location>
</feature>
<evidence type="ECO:0000313" key="3">
    <source>
        <dbReference type="Proteomes" id="UP001143474"/>
    </source>
</evidence>
<gene>
    <name evidence="2" type="ORF">GCM10017600_52830</name>
</gene>
<keyword evidence="3" id="KW-1185">Reference proteome</keyword>
<sequence>MSDPSGFDGDRAEFDGDRPELDAGRSQGDAVRPEAGAGRTGAGMDRPEAEAAGPWLGRILREGATPGMLEALAEGLSPADLQTLLLAVYRRRAAAVTPGGLLRQYEHNRFVAPSPVDAGELARLDVLVHECFARHGFTALALSPVAPLGVNSVVATVSQDKALTTVRNTEVVADATNVLALECAVRRGGLLRADTRSRQRVRLAATHRVLRAQVFGPGMTAHFKLMGLCTAGRDEGSFRFETEALVEHVGVHLDVVERARALSRHTSAVCVSFTDLSGGRHREALREHVLDRLAARHPGVAFVFDDDRATGRGYYTGVSFGIDVTTPEGEPVNIGDGGFTTWTAALLSNAKERLLISGLGLERLCALAAR</sequence>
<reference evidence="2" key="2">
    <citation type="submission" date="2023-01" db="EMBL/GenBank/DDBJ databases">
        <authorList>
            <person name="Sun Q."/>
            <person name="Evtushenko L."/>
        </authorList>
    </citation>
    <scope>NUCLEOTIDE SEQUENCE</scope>
    <source>
        <strain evidence="2">VKM Ac-2007</strain>
    </source>
</reference>
<protein>
    <submittedName>
        <fullName evidence="2">Uncharacterized protein</fullName>
    </submittedName>
</protein>
<evidence type="ECO:0000313" key="2">
    <source>
        <dbReference type="EMBL" id="GLK11875.1"/>
    </source>
</evidence>
<dbReference type="Proteomes" id="UP001143474">
    <property type="component" value="Unassembled WGS sequence"/>
</dbReference>
<proteinExistence type="predicted"/>
<organism evidence="2 3">
    <name type="scientific">Streptosporangium carneum</name>
    <dbReference type="NCBI Taxonomy" id="47481"/>
    <lineage>
        <taxon>Bacteria</taxon>
        <taxon>Bacillati</taxon>
        <taxon>Actinomycetota</taxon>
        <taxon>Actinomycetes</taxon>
        <taxon>Streptosporangiales</taxon>
        <taxon>Streptosporangiaceae</taxon>
        <taxon>Streptosporangium</taxon>
    </lineage>
</organism>